<comment type="caution">
    <text evidence="2">The sequence shown here is derived from an EMBL/GenBank/DDBJ whole genome shotgun (WGS) entry which is preliminary data.</text>
</comment>
<accession>A0ABQ9WC71</accession>
<feature type="region of interest" description="Disordered" evidence="1">
    <location>
        <begin position="1"/>
        <end position="52"/>
    </location>
</feature>
<proteinExistence type="predicted"/>
<protein>
    <submittedName>
        <fullName evidence="2">Interleukin-17 receptor A</fullName>
    </submittedName>
</protein>
<evidence type="ECO:0000313" key="2">
    <source>
        <dbReference type="EMBL" id="KAK2119202.1"/>
    </source>
</evidence>
<dbReference type="Proteomes" id="UP001266305">
    <property type="component" value="Unassembled WGS sequence"/>
</dbReference>
<reference evidence="2 3" key="1">
    <citation type="submission" date="2023-05" db="EMBL/GenBank/DDBJ databases">
        <title>B98-5 Cell Line De Novo Hybrid Assembly: An Optical Mapping Approach.</title>
        <authorList>
            <person name="Kananen K."/>
            <person name="Auerbach J.A."/>
            <person name="Kautto E."/>
            <person name="Blachly J.S."/>
        </authorList>
    </citation>
    <scope>NUCLEOTIDE SEQUENCE [LARGE SCALE GENOMIC DNA]</scope>
    <source>
        <strain evidence="2">B95-8</strain>
        <tissue evidence="2">Cell line</tissue>
    </source>
</reference>
<keyword evidence="2" id="KW-0675">Receptor</keyword>
<dbReference type="EMBL" id="JASSZA010000001">
    <property type="protein sequence ID" value="KAK2119202.1"/>
    <property type="molecule type" value="Genomic_DNA"/>
</dbReference>
<sequence>MILKDPHTPWEEEQRQSGYISRSSPQTAKGLTEIEEEEQDPGKPTSPLSPEDLESLRNLQRQLLFSQLQENSGWDTVGSESERPLPEGCSPGTALGRSRP</sequence>
<keyword evidence="3" id="KW-1185">Reference proteome</keyword>
<feature type="compositionally biased region" description="Polar residues" evidence="1">
    <location>
        <begin position="16"/>
        <end position="29"/>
    </location>
</feature>
<organism evidence="2 3">
    <name type="scientific">Saguinus oedipus</name>
    <name type="common">Cotton-top tamarin</name>
    <name type="synonym">Oedipomidas oedipus</name>
    <dbReference type="NCBI Taxonomy" id="9490"/>
    <lineage>
        <taxon>Eukaryota</taxon>
        <taxon>Metazoa</taxon>
        <taxon>Chordata</taxon>
        <taxon>Craniata</taxon>
        <taxon>Vertebrata</taxon>
        <taxon>Euteleostomi</taxon>
        <taxon>Mammalia</taxon>
        <taxon>Eutheria</taxon>
        <taxon>Euarchontoglires</taxon>
        <taxon>Primates</taxon>
        <taxon>Haplorrhini</taxon>
        <taxon>Platyrrhini</taxon>
        <taxon>Cebidae</taxon>
        <taxon>Callitrichinae</taxon>
        <taxon>Saguinus</taxon>
    </lineage>
</organism>
<evidence type="ECO:0000256" key="1">
    <source>
        <dbReference type="SAM" id="MobiDB-lite"/>
    </source>
</evidence>
<gene>
    <name evidence="2" type="primary">IL17RA_1</name>
    <name evidence="2" type="ORF">P7K49_000588</name>
</gene>
<name>A0ABQ9WC71_SAGOE</name>
<feature type="region of interest" description="Disordered" evidence="1">
    <location>
        <begin position="71"/>
        <end position="100"/>
    </location>
</feature>
<evidence type="ECO:0000313" key="3">
    <source>
        <dbReference type="Proteomes" id="UP001266305"/>
    </source>
</evidence>
<feature type="compositionally biased region" description="Basic and acidic residues" evidence="1">
    <location>
        <begin position="1"/>
        <end position="15"/>
    </location>
</feature>